<keyword evidence="3" id="KW-0449">Lipoprotein</keyword>
<dbReference type="InterPro" id="IPR008816">
    <property type="entry name" value="Gly_zipper_2TM_dom"/>
</dbReference>
<protein>
    <submittedName>
        <fullName evidence="3">Osmotically-inducible lipoprotein OsmB</fullName>
    </submittedName>
</protein>
<accession>A0A6L9Y8S4</accession>
<dbReference type="Pfam" id="PF05433">
    <property type="entry name" value="Rick_17kDa_Anti"/>
    <property type="match status" value="1"/>
</dbReference>
<dbReference type="Proteomes" id="UP000477651">
    <property type="component" value="Unassembled WGS sequence"/>
</dbReference>
<keyword evidence="1" id="KW-0732">Signal</keyword>
<evidence type="ECO:0000313" key="4">
    <source>
        <dbReference type="Proteomes" id="UP000477651"/>
    </source>
</evidence>
<sequence>MKIFTKIVLISTVAVTLSACGNLSTRDKSTIVGAGIGAVAGSVLSDGSGWGTVGGAALGGVIGNQVGK</sequence>
<dbReference type="PROSITE" id="PS51257">
    <property type="entry name" value="PROKAR_LIPOPROTEIN"/>
    <property type="match status" value="1"/>
</dbReference>
<organism evidence="3 4">
    <name type="scientific">Pelistega ratti</name>
    <dbReference type="NCBI Taxonomy" id="2652177"/>
    <lineage>
        <taxon>Bacteria</taxon>
        <taxon>Pseudomonadati</taxon>
        <taxon>Pseudomonadota</taxon>
        <taxon>Betaproteobacteria</taxon>
        <taxon>Burkholderiales</taxon>
        <taxon>Alcaligenaceae</taxon>
        <taxon>Pelistega</taxon>
    </lineage>
</organism>
<evidence type="ECO:0000313" key="3">
    <source>
        <dbReference type="EMBL" id="NEN76585.1"/>
    </source>
</evidence>
<evidence type="ECO:0000256" key="1">
    <source>
        <dbReference type="SAM" id="SignalP"/>
    </source>
</evidence>
<proteinExistence type="predicted"/>
<evidence type="ECO:0000259" key="2">
    <source>
        <dbReference type="Pfam" id="PF05433"/>
    </source>
</evidence>
<dbReference type="RefSeq" id="WP_163764997.1">
    <property type="nucleotide sequence ID" value="NZ_JAAGYR010000023.1"/>
</dbReference>
<keyword evidence="4" id="KW-1185">Reference proteome</keyword>
<name>A0A6L9Y8S4_9BURK</name>
<feature type="chain" id="PRO_5026913677" evidence="1">
    <location>
        <begin position="20"/>
        <end position="68"/>
    </location>
</feature>
<comment type="caution">
    <text evidence="3">The sequence shown here is derived from an EMBL/GenBank/DDBJ whole genome shotgun (WGS) entry which is preliminary data.</text>
</comment>
<feature type="domain" description="Glycine zipper 2TM" evidence="2">
    <location>
        <begin position="29"/>
        <end position="67"/>
    </location>
</feature>
<dbReference type="AlphaFoldDB" id="A0A6L9Y8S4"/>
<feature type="signal peptide" evidence="1">
    <location>
        <begin position="1"/>
        <end position="19"/>
    </location>
</feature>
<reference evidence="3 4" key="1">
    <citation type="submission" date="2020-02" db="EMBL/GenBank/DDBJ databases">
        <title>Pelistega sp. NLN82 were isolated from wild rodents of the Hainan Island.</title>
        <authorList>
            <person name="Niu N."/>
            <person name="Zhou J."/>
        </authorList>
    </citation>
    <scope>NUCLEOTIDE SEQUENCE [LARGE SCALE GENOMIC DNA]</scope>
    <source>
        <strain evidence="3 4">NLN82</strain>
    </source>
</reference>
<gene>
    <name evidence="3" type="ORF">F9B74_09740</name>
</gene>
<dbReference type="EMBL" id="JAAGYR010000023">
    <property type="protein sequence ID" value="NEN76585.1"/>
    <property type="molecule type" value="Genomic_DNA"/>
</dbReference>
<dbReference type="GO" id="GO:0019867">
    <property type="term" value="C:outer membrane"/>
    <property type="evidence" value="ECO:0007669"/>
    <property type="project" value="InterPro"/>
</dbReference>